<dbReference type="AlphaFoldDB" id="A0A921HZJ0"/>
<gene>
    <name evidence="10" type="primary">ilvN</name>
    <name evidence="10" type="ORF">K8V82_02110</name>
</gene>
<dbReference type="NCBIfam" id="TIGR00119">
    <property type="entry name" value="acolac_sm"/>
    <property type="match status" value="1"/>
</dbReference>
<keyword evidence="6 8" id="KW-0100">Branched-chain amino acid biosynthesis</keyword>
<protein>
    <recommendedName>
        <fullName evidence="8">Acetolactate synthase small subunit</fullName>
        <shortName evidence="8">AHAS</shortName>
        <shortName evidence="8">ALS</shortName>
        <ecNumber evidence="8">2.2.1.6</ecNumber>
    </recommendedName>
    <alternativeName>
        <fullName evidence="8">Acetohydroxy-acid synthase small subunit</fullName>
    </alternativeName>
</protein>
<dbReference type="EC" id="2.2.1.6" evidence="8"/>
<sequence>MKRVYSLLVDNNPGVLSRISGLFSRRGYSIDSITAGVTADPRFTRITIVASGDELILSQIEKQVRKLEDVIEIKVLKEGESVYRELIMVKVRANAAQRAEIISVADIFRAKVVDVEKGSLMLELTGNQSKLEAFLNLLDGYEILELARTGITGLSRGMKDITFIDEDGQKKTWSADDEA</sequence>
<evidence type="ECO:0000256" key="8">
    <source>
        <dbReference type="RuleBase" id="RU368092"/>
    </source>
</evidence>
<dbReference type="InterPro" id="IPR045865">
    <property type="entry name" value="ACT-like_dom_sf"/>
</dbReference>
<comment type="caution">
    <text evidence="10">The sequence shown here is derived from an EMBL/GenBank/DDBJ whole genome shotgun (WGS) entry which is preliminary data.</text>
</comment>
<keyword evidence="8 10" id="KW-0808">Transferase</keyword>
<organism evidence="10 11">
    <name type="scientific">Lachnoclostridium phocaeense</name>
    <dbReference type="NCBI Taxonomy" id="1871021"/>
    <lineage>
        <taxon>Bacteria</taxon>
        <taxon>Bacillati</taxon>
        <taxon>Bacillota</taxon>
        <taxon>Clostridia</taxon>
        <taxon>Lachnospirales</taxon>
        <taxon>Lachnospiraceae</taxon>
    </lineage>
</organism>
<evidence type="ECO:0000256" key="4">
    <source>
        <dbReference type="ARBA" id="ARBA00011744"/>
    </source>
</evidence>
<comment type="similarity">
    <text evidence="3 8">Belongs to the acetolactate synthase small subunit family.</text>
</comment>
<dbReference type="GO" id="GO:0003984">
    <property type="term" value="F:acetolactate synthase activity"/>
    <property type="evidence" value="ECO:0007669"/>
    <property type="project" value="UniProtKB-UniRule"/>
</dbReference>
<dbReference type="FunFam" id="3.30.70.1150:FF:000001">
    <property type="entry name" value="Acetolactate synthase small subunit"/>
    <property type="match status" value="1"/>
</dbReference>
<dbReference type="GO" id="GO:0009097">
    <property type="term" value="P:isoleucine biosynthetic process"/>
    <property type="evidence" value="ECO:0007669"/>
    <property type="project" value="UniProtKB-UniRule"/>
</dbReference>
<dbReference type="GO" id="GO:0005829">
    <property type="term" value="C:cytosol"/>
    <property type="evidence" value="ECO:0007669"/>
    <property type="project" value="TreeGrafter"/>
</dbReference>
<dbReference type="RefSeq" id="WP_076777522.1">
    <property type="nucleotide sequence ID" value="NZ_CALKQL010000032.1"/>
</dbReference>
<evidence type="ECO:0000313" key="10">
    <source>
        <dbReference type="EMBL" id="HJF93568.1"/>
    </source>
</evidence>
<proteinExistence type="inferred from homology"/>
<dbReference type="InterPro" id="IPR027271">
    <property type="entry name" value="Acetolactate_synth/TF_NikR_C"/>
</dbReference>
<dbReference type="Pfam" id="PF22629">
    <property type="entry name" value="ACT_AHAS_ss"/>
    <property type="match status" value="1"/>
</dbReference>
<name>A0A921HZJ0_9FIRM</name>
<evidence type="ECO:0000313" key="11">
    <source>
        <dbReference type="Proteomes" id="UP000769156"/>
    </source>
</evidence>
<evidence type="ECO:0000256" key="2">
    <source>
        <dbReference type="ARBA" id="ARBA00005025"/>
    </source>
</evidence>
<dbReference type="PANTHER" id="PTHR30239:SF0">
    <property type="entry name" value="ACETOLACTATE SYNTHASE SMALL SUBUNIT 1, CHLOROPLASTIC"/>
    <property type="match status" value="1"/>
</dbReference>
<dbReference type="CDD" id="cd04878">
    <property type="entry name" value="ACT_AHAS"/>
    <property type="match status" value="1"/>
</dbReference>
<dbReference type="InterPro" id="IPR002912">
    <property type="entry name" value="ACT_dom"/>
</dbReference>
<dbReference type="Pfam" id="PF10369">
    <property type="entry name" value="ALS_ss_C"/>
    <property type="match status" value="1"/>
</dbReference>
<dbReference type="InterPro" id="IPR019455">
    <property type="entry name" value="Acetolactate_synth_ssu_C"/>
</dbReference>
<reference evidence="10" key="1">
    <citation type="journal article" date="2021" name="PeerJ">
        <title>Extensive microbial diversity within the chicken gut microbiome revealed by metagenomics and culture.</title>
        <authorList>
            <person name="Gilroy R."/>
            <person name="Ravi A."/>
            <person name="Getino M."/>
            <person name="Pursley I."/>
            <person name="Horton D.L."/>
            <person name="Alikhan N.F."/>
            <person name="Baker D."/>
            <person name="Gharbi K."/>
            <person name="Hall N."/>
            <person name="Watson M."/>
            <person name="Adriaenssens E.M."/>
            <person name="Foster-Nyarko E."/>
            <person name="Jarju S."/>
            <person name="Secka A."/>
            <person name="Antonio M."/>
            <person name="Oren A."/>
            <person name="Chaudhuri R.R."/>
            <person name="La Ragione R."/>
            <person name="Hildebrand F."/>
            <person name="Pallen M.J."/>
        </authorList>
    </citation>
    <scope>NUCLEOTIDE SEQUENCE</scope>
    <source>
        <strain evidence="10">ChiSjej5B23-16112</strain>
    </source>
</reference>
<dbReference type="InterPro" id="IPR054480">
    <property type="entry name" value="AHAS_small-like_ACT"/>
</dbReference>
<comment type="function">
    <text evidence="8">Catalyzes the conversion of 2 pyruvate molecules into acetolactate in the first common step of the biosynthetic pathway of the branched-amino acids such as leucine, isoleucine, and valine.</text>
</comment>
<evidence type="ECO:0000256" key="7">
    <source>
        <dbReference type="ARBA" id="ARBA00048670"/>
    </source>
</evidence>
<feature type="domain" description="ACT" evidence="9">
    <location>
        <begin position="4"/>
        <end position="78"/>
    </location>
</feature>
<comment type="catalytic activity">
    <reaction evidence="7 8">
        <text>2 pyruvate + H(+) = (2S)-2-acetolactate + CO2</text>
        <dbReference type="Rhea" id="RHEA:25249"/>
        <dbReference type="ChEBI" id="CHEBI:15361"/>
        <dbReference type="ChEBI" id="CHEBI:15378"/>
        <dbReference type="ChEBI" id="CHEBI:16526"/>
        <dbReference type="ChEBI" id="CHEBI:58476"/>
        <dbReference type="EC" id="2.2.1.6"/>
    </reaction>
</comment>
<keyword evidence="5 8" id="KW-0028">Amino-acid biosynthesis</keyword>
<dbReference type="GO" id="GO:1990610">
    <property type="term" value="F:acetolactate synthase regulator activity"/>
    <property type="evidence" value="ECO:0007669"/>
    <property type="project" value="UniProtKB-UniRule"/>
</dbReference>
<comment type="subunit">
    <text evidence="4 8">Dimer of large and small chains.</text>
</comment>
<accession>A0A921HZJ0</accession>
<dbReference type="GO" id="GO:0009099">
    <property type="term" value="P:L-valine biosynthetic process"/>
    <property type="evidence" value="ECO:0007669"/>
    <property type="project" value="UniProtKB-UniRule"/>
</dbReference>
<evidence type="ECO:0000256" key="6">
    <source>
        <dbReference type="ARBA" id="ARBA00023304"/>
    </source>
</evidence>
<dbReference type="NCBIfam" id="NF008864">
    <property type="entry name" value="PRK11895.1"/>
    <property type="match status" value="1"/>
</dbReference>
<evidence type="ECO:0000256" key="3">
    <source>
        <dbReference type="ARBA" id="ARBA00006341"/>
    </source>
</evidence>
<dbReference type="Proteomes" id="UP000769156">
    <property type="component" value="Unassembled WGS sequence"/>
</dbReference>
<dbReference type="InterPro" id="IPR004789">
    <property type="entry name" value="Acetalactate_synth_ssu"/>
</dbReference>
<dbReference type="SUPFAM" id="SSF55021">
    <property type="entry name" value="ACT-like"/>
    <property type="match status" value="2"/>
</dbReference>
<dbReference type="InterPro" id="IPR039557">
    <property type="entry name" value="AHAS_ACT"/>
</dbReference>
<comment type="pathway">
    <text evidence="1 8">Amino-acid biosynthesis; L-isoleucine biosynthesis; L-isoleucine from 2-oxobutanoate: step 1/4.</text>
</comment>
<dbReference type="EMBL" id="DYVY01000038">
    <property type="protein sequence ID" value="HJF93568.1"/>
    <property type="molecule type" value="Genomic_DNA"/>
</dbReference>
<reference evidence="10" key="2">
    <citation type="submission" date="2021-09" db="EMBL/GenBank/DDBJ databases">
        <authorList>
            <person name="Gilroy R."/>
        </authorList>
    </citation>
    <scope>NUCLEOTIDE SEQUENCE</scope>
    <source>
        <strain evidence="10">ChiSjej5B23-16112</strain>
    </source>
</reference>
<dbReference type="Gene3D" id="3.30.70.260">
    <property type="match status" value="1"/>
</dbReference>
<dbReference type="PROSITE" id="PS51671">
    <property type="entry name" value="ACT"/>
    <property type="match status" value="1"/>
</dbReference>
<dbReference type="PANTHER" id="PTHR30239">
    <property type="entry name" value="ACETOLACTATE SYNTHASE SMALL SUBUNIT"/>
    <property type="match status" value="1"/>
</dbReference>
<dbReference type="Gene3D" id="3.30.70.1150">
    <property type="entry name" value="ACT-like. Chain A, domain 2"/>
    <property type="match status" value="1"/>
</dbReference>
<evidence type="ECO:0000259" key="9">
    <source>
        <dbReference type="PROSITE" id="PS51671"/>
    </source>
</evidence>
<comment type="pathway">
    <text evidence="2 8">Amino-acid biosynthesis; L-valine biosynthesis; L-valine from pyruvate: step 1/4.</text>
</comment>
<evidence type="ECO:0000256" key="5">
    <source>
        <dbReference type="ARBA" id="ARBA00022605"/>
    </source>
</evidence>
<dbReference type="OrthoDB" id="9787365at2"/>
<evidence type="ECO:0000256" key="1">
    <source>
        <dbReference type="ARBA" id="ARBA00004974"/>
    </source>
</evidence>